<reference evidence="2" key="2">
    <citation type="submission" date="2016-05" db="EMBL/GenBank/DDBJ databases">
        <title>Comparative analysis highlights variable genome content of wheat rusts and divergence of the mating loci.</title>
        <authorList>
            <person name="Cuomo C.A."/>
            <person name="Bakkeren G."/>
            <person name="Szabo L."/>
            <person name="Khalil H."/>
            <person name="Joly D."/>
            <person name="Goldberg J."/>
            <person name="Young S."/>
            <person name="Zeng Q."/>
            <person name="Fellers J."/>
        </authorList>
    </citation>
    <scope>NUCLEOTIDE SEQUENCE [LARGE SCALE GENOMIC DNA]</scope>
    <source>
        <strain evidence="2">1-1 BBBD Race 1</strain>
    </source>
</reference>
<name>A0A180FZI0_PUCT1</name>
<evidence type="ECO:0000313" key="2">
    <source>
        <dbReference type="EMBL" id="OAV85777.1"/>
    </source>
</evidence>
<reference evidence="3" key="4">
    <citation type="submission" date="2025-05" db="UniProtKB">
        <authorList>
            <consortium name="EnsemblFungi"/>
        </authorList>
    </citation>
    <scope>IDENTIFICATION</scope>
    <source>
        <strain evidence="3">isolate 1-1 / race 1 (BBBD)</strain>
    </source>
</reference>
<evidence type="ECO:0000256" key="1">
    <source>
        <dbReference type="SAM" id="MobiDB-lite"/>
    </source>
</evidence>
<dbReference type="EnsemblFungi" id="PTTG_30277-t43_1">
    <property type="protein sequence ID" value="PTTG_30277-t43_1-p1"/>
    <property type="gene ID" value="PTTG_30277"/>
</dbReference>
<dbReference type="Proteomes" id="UP000005240">
    <property type="component" value="Unassembled WGS sequence"/>
</dbReference>
<dbReference type="EMBL" id="ADAS02002689">
    <property type="protein sequence ID" value="OAV85777.1"/>
    <property type="molecule type" value="Genomic_DNA"/>
</dbReference>
<accession>A0A180FZI0</accession>
<gene>
    <name evidence="2" type="ORF">PTTG_30277</name>
</gene>
<reference evidence="3 4" key="3">
    <citation type="journal article" date="2017" name="G3 (Bethesda)">
        <title>Comparative analysis highlights variable genome content of wheat rusts and divergence of the mating loci.</title>
        <authorList>
            <person name="Cuomo C.A."/>
            <person name="Bakkeren G."/>
            <person name="Khalil H.B."/>
            <person name="Panwar V."/>
            <person name="Joly D."/>
            <person name="Linning R."/>
            <person name="Sakthikumar S."/>
            <person name="Song X."/>
            <person name="Adiconis X."/>
            <person name="Fan L."/>
            <person name="Goldberg J.M."/>
            <person name="Levin J.Z."/>
            <person name="Young S."/>
            <person name="Zeng Q."/>
            <person name="Anikster Y."/>
            <person name="Bruce M."/>
            <person name="Wang M."/>
            <person name="Yin C."/>
            <person name="McCallum B."/>
            <person name="Szabo L.J."/>
            <person name="Hulbert S."/>
            <person name="Chen X."/>
            <person name="Fellers J.P."/>
        </authorList>
    </citation>
    <scope>NUCLEOTIDE SEQUENCE</scope>
    <source>
        <strain evidence="3">isolate 1-1 / race 1 (BBBD)</strain>
        <strain evidence="4">Isolate 1-1 / race 1 (BBBD)</strain>
    </source>
</reference>
<protein>
    <submittedName>
        <fullName evidence="2 3">Uncharacterized protein</fullName>
    </submittedName>
</protein>
<dbReference type="OrthoDB" id="2555519at2759"/>
<feature type="non-terminal residue" evidence="2">
    <location>
        <position position="1"/>
    </location>
</feature>
<reference evidence="2" key="1">
    <citation type="submission" date="2009-11" db="EMBL/GenBank/DDBJ databases">
        <authorList>
            <consortium name="The Broad Institute Genome Sequencing Platform"/>
            <person name="Ward D."/>
            <person name="Feldgarden M."/>
            <person name="Earl A."/>
            <person name="Young S.K."/>
            <person name="Zeng Q."/>
            <person name="Koehrsen M."/>
            <person name="Alvarado L."/>
            <person name="Berlin A."/>
            <person name="Bochicchio J."/>
            <person name="Borenstein D."/>
            <person name="Chapman S.B."/>
            <person name="Chen Z."/>
            <person name="Engels R."/>
            <person name="Freedman E."/>
            <person name="Gellesch M."/>
            <person name="Goldberg J."/>
            <person name="Griggs A."/>
            <person name="Gujja S."/>
            <person name="Heilman E."/>
            <person name="Heiman D."/>
            <person name="Hepburn T."/>
            <person name="Howarth C."/>
            <person name="Jen D."/>
            <person name="Larson L."/>
            <person name="Lewis B."/>
            <person name="Mehta T."/>
            <person name="Park D."/>
            <person name="Pearson M."/>
            <person name="Roberts A."/>
            <person name="Saif S."/>
            <person name="Shea T."/>
            <person name="Shenoy N."/>
            <person name="Sisk P."/>
            <person name="Stolte C."/>
            <person name="Sykes S."/>
            <person name="Thomson T."/>
            <person name="Walk T."/>
            <person name="White J."/>
            <person name="Yandava C."/>
            <person name="Izard J."/>
            <person name="Baranova O.V."/>
            <person name="Blanton J.M."/>
            <person name="Tanner A.C."/>
            <person name="Dewhirst F.E."/>
            <person name="Haas B."/>
            <person name="Nusbaum C."/>
            <person name="Birren B."/>
        </authorList>
    </citation>
    <scope>NUCLEOTIDE SEQUENCE [LARGE SCALE GENOMIC DNA]</scope>
    <source>
        <strain evidence="2">1-1 BBBD Race 1</strain>
    </source>
</reference>
<proteinExistence type="predicted"/>
<dbReference type="AlphaFoldDB" id="A0A180FZI0"/>
<evidence type="ECO:0000313" key="3">
    <source>
        <dbReference type="EnsemblFungi" id="PTTG_30277-t43_1-p1"/>
    </source>
</evidence>
<sequence length="123" mass="13505">HQHHQKQQPVLRPSSCIQPSPRLRPTAGIQPSPSIRYTIDLLPLTIPPPTTTPTPLKCPSPKTLVSTQATCKIQDVKISNALLLAMNGALERTNFKQHTKIRTLKAWLPAGPLCLAKQPIKPS</sequence>
<organism evidence="2">
    <name type="scientific">Puccinia triticina (isolate 1-1 / race 1 (BBBD))</name>
    <name type="common">Brown leaf rust fungus</name>
    <dbReference type="NCBI Taxonomy" id="630390"/>
    <lineage>
        <taxon>Eukaryota</taxon>
        <taxon>Fungi</taxon>
        <taxon>Dikarya</taxon>
        <taxon>Basidiomycota</taxon>
        <taxon>Pucciniomycotina</taxon>
        <taxon>Pucciniomycetes</taxon>
        <taxon>Pucciniales</taxon>
        <taxon>Pucciniaceae</taxon>
        <taxon>Puccinia</taxon>
    </lineage>
</organism>
<evidence type="ECO:0000313" key="4">
    <source>
        <dbReference type="Proteomes" id="UP000005240"/>
    </source>
</evidence>
<dbReference type="VEuPathDB" id="FungiDB:PTTG_30277"/>
<feature type="region of interest" description="Disordered" evidence="1">
    <location>
        <begin position="1"/>
        <end position="31"/>
    </location>
</feature>
<keyword evidence="4" id="KW-1185">Reference proteome</keyword>